<evidence type="ECO:0000313" key="4">
    <source>
        <dbReference type="Proteomes" id="UP000233551"/>
    </source>
</evidence>
<comment type="caution">
    <text evidence="3">The sequence shown here is derived from an EMBL/GenBank/DDBJ whole genome shotgun (WGS) entry which is preliminary data.</text>
</comment>
<reference evidence="3 4" key="1">
    <citation type="submission" date="2017-11" db="EMBL/GenBank/DDBJ databases">
        <title>De-novo sequencing of pomegranate (Punica granatum L.) genome.</title>
        <authorList>
            <person name="Akparov Z."/>
            <person name="Amiraslanov A."/>
            <person name="Hajiyeva S."/>
            <person name="Abbasov M."/>
            <person name="Kaur K."/>
            <person name="Hamwieh A."/>
            <person name="Solovyev V."/>
            <person name="Salamov A."/>
            <person name="Braich B."/>
            <person name="Kosarev P."/>
            <person name="Mahmoud A."/>
            <person name="Hajiyev E."/>
            <person name="Babayeva S."/>
            <person name="Izzatullayeva V."/>
            <person name="Mammadov A."/>
            <person name="Mammadov A."/>
            <person name="Sharifova S."/>
            <person name="Ojaghi J."/>
            <person name="Eynullazada K."/>
            <person name="Bayramov B."/>
            <person name="Abdulazimova A."/>
            <person name="Shahmuradov I."/>
        </authorList>
    </citation>
    <scope>NUCLEOTIDE SEQUENCE [LARGE SCALE GENOMIC DNA]</scope>
    <source>
        <strain evidence="4">cv. AG2017</strain>
        <tissue evidence="3">Leaf</tissue>
    </source>
</reference>
<dbReference type="InterPro" id="IPR036397">
    <property type="entry name" value="RNaseH_sf"/>
</dbReference>
<dbReference type="Gene3D" id="3.30.420.10">
    <property type="entry name" value="Ribonuclease H-like superfamily/Ribonuclease H"/>
    <property type="match status" value="1"/>
</dbReference>
<name>A0A2I0JE67_PUNGR</name>
<dbReference type="Pfam" id="PF17919">
    <property type="entry name" value="RT_RNaseH_2"/>
    <property type="match status" value="1"/>
</dbReference>
<dbReference type="SUPFAM" id="SSF53098">
    <property type="entry name" value="Ribonuclease H-like"/>
    <property type="match status" value="1"/>
</dbReference>
<evidence type="ECO:0000259" key="2">
    <source>
        <dbReference type="PROSITE" id="PS50994"/>
    </source>
</evidence>
<organism evidence="3 4">
    <name type="scientific">Punica granatum</name>
    <name type="common">Pomegranate</name>
    <dbReference type="NCBI Taxonomy" id="22663"/>
    <lineage>
        <taxon>Eukaryota</taxon>
        <taxon>Viridiplantae</taxon>
        <taxon>Streptophyta</taxon>
        <taxon>Embryophyta</taxon>
        <taxon>Tracheophyta</taxon>
        <taxon>Spermatophyta</taxon>
        <taxon>Magnoliopsida</taxon>
        <taxon>eudicotyledons</taxon>
        <taxon>Gunneridae</taxon>
        <taxon>Pentapetalae</taxon>
        <taxon>rosids</taxon>
        <taxon>malvids</taxon>
        <taxon>Myrtales</taxon>
        <taxon>Lythraceae</taxon>
        <taxon>Punica</taxon>
    </lineage>
</organism>
<dbReference type="InterPro" id="IPR043502">
    <property type="entry name" value="DNA/RNA_pol_sf"/>
</dbReference>
<dbReference type="PROSITE" id="PS50994">
    <property type="entry name" value="INTEGRASE"/>
    <property type="match status" value="1"/>
</dbReference>
<dbReference type="InterPro" id="IPR050951">
    <property type="entry name" value="Retrovirus_Pol_polyprotein"/>
</dbReference>
<dbReference type="InterPro" id="IPR041577">
    <property type="entry name" value="RT_RNaseH_2"/>
</dbReference>
<dbReference type="GO" id="GO:0015074">
    <property type="term" value="P:DNA integration"/>
    <property type="evidence" value="ECO:0007669"/>
    <property type="project" value="InterPro"/>
</dbReference>
<dbReference type="SUPFAM" id="SSF56672">
    <property type="entry name" value="DNA/RNA polymerases"/>
    <property type="match status" value="1"/>
</dbReference>
<protein>
    <recommendedName>
        <fullName evidence="2">Integrase catalytic domain-containing protein</fullName>
    </recommendedName>
</protein>
<gene>
    <name evidence="3" type="ORF">CRG98_025038</name>
</gene>
<feature type="domain" description="Integrase catalytic" evidence="2">
    <location>
        <begin position="168"/>
        <end position="243"/>
    </location>
</feature>
<sequence length="243" mass="28322">MLKKGRVWEWTDRRRAVFDRLKQAVMEEPVLVLPNFEKLFEVETDASDYAIDGVLMQEGHLDYLVEYSYVPKYKPGLLNFVADPLSRKAELANIVSRLEYTLLDRIKEGLRHDAKAKVLLDYAQEGKTRRFWCEGDLLYFKEHPLYVPLQGKLRHEDKQEQKSSAGLLQPLPISECPWESGLSKFKGCQALMVAVDRFSKYASFLPTTDDCMVEEAAKLFMKYVVKYWGVPRTIVRDRDPRFT</sequence>
<dbReference type="InterPro" id="IPR001584">
    <property type="entry name" value="Integrase_cat-core"/>
</dbReference>
<dbReference type="PANTHER" id="PTHR37984:SF5">
    <property type="entry name" value="PROTEIN NYNRIN-LIKE"/>
    <property type="match status" value="1"/>
</dbReference>
<dbReference type="PANTHER" id="PTHR37984">
    <property type="entry name" value="PROTEIN CBG26694"/>
    <property type="match status" value="1"/>
</dbReference>
<keyword evidence="1" id="KW-0511">Multifunctional enzyme</keyword>
<dbReference type="STRING" id="22663.A0A2I0JE67"/>
<proteinExistence type="predicted"/>
<dbReference type="Proteomes" id="UP000233551">
    <property type="component" value="Unassembled WGS sequence"/>
</dbReference>
<evidence type="ECO:0000256" key="1">
    <source>
        <dbReference type="ARBA" id="ARBA00023268"/>
    </source>
</evidence>
<evidence type="ECO:0000313" key="3">
    <source>
        <dbReference type="EMBL" id="PKI54524.1"/>
    </source>
</evidence>
<dbReference type="AlphaFoldDB" id="A0A2I0JE67"/>
<dbReference type="GO" id="GO:0003824">
    <property type="term" value="F:catalytic activity"/>
    <property type="evidence" value="ECO:0007669"/>
    <property type="project" value="UniProtKB-KW"/>
</dbReference>
<dbReference type="GO" id="GO:0003676">
    <property type="term" value="F:nucleic acid binding"/>
    <property type="evidence" value="ECO:0007669"/>
    <property type="project" value="InterPro"/>
</dbReference>
<accession>A0A2I0JE67</accession>
<dbReference type="InterPro" id="IPR012337">
    <property type="entry name" value="RNaseH-like_sf"/>
</dbReference>
<keyword evidence="4" id="KW-1185">Reference proteome</keyword>
<dbReference type="EMBL" id="PGOL01001778">
    <property type="protein sequence ID" value="PKI54524.1"/>
    <property type="molecule type" value="Genomic_DNA"/>
</dbReference>